<dbReference type="InterPro" id="IPR002641">
    <property type="entry name" value="PNPLA_dom"/>
</dbReference>
<dbReference type="Pfam" id="PF01734">
    <property type="entry name" value="Patatin"/>
    <property type="match status" value="1"/>
</dbReference>
<dbReference type="PROSITE" id="PS51635">
    <property type="entry name" value="PNPLA"/>
    <property type="match status" value="1"/>
</dbReference>
<gene>
    <name evidence="7" type="ORF">PCOR1329_LOCUS31543</name>
</gene>
<evidence type="ECO:0000256" key="5">
    <source>
        <dbReference type="PROSITE-ProRule" id="PRU01161"/>
    </source>
</evidence>
<evidence type="ECO:0000256" key="1">
    <source>
        <dbReference type="ARBA" id="ARBA00006104"/>
    </source>
</evidence>
<comment type="similarity">
    <text evidence="1">Belongs to the PLPL family.</text>
</comment>
<reference evidence="7" key="1">
    <citation type="submission" date="2023-10" db="EMBL/GenBank/DDBJ databases">
        <authorList>
            <person name="Chen Y."/>
            <person name="Shah S."/>
            <person name="Dougan E. K."/>
            <person name="Thang M."/>
            <person name="Chan C."/>
        </authorList>
    </citation>
    <scope>NUCLEOTIDE SEQUENCE [LARGE SCALE GENOMIC DNA]</scope>
</reference>
<dbReference type="Gene3D" id="3.40.1090.10">
    <property type="entry name" value="Cytosolic phospholipase A2 catalytic domain"/>
    <property type="match status" value="1"/>
</dbReference>
<dbReference type="InterPro" id="IPR016035">
    <property type="entry name" value="Acyl_Trfase/lysoPLipase"/>
</dbReference>
<keyword evidence="4 5" id="KW-0443">Lipid metabolism</keyword>
<evidence type="ECO:0000256" key="2">
    <source>
        <dbReference type="ARBA" id="ARBA00022801"/>
    </source>
</evidence>
<dbReference type="InterPro" id="IPR050301">
    <property type="entry name" value="NTE"/>
</dbReference>
<feature type="non-terminal residue" evidence="7">
    <location>
        <position position="208"/>
    </location>
</feature>
<dbReference type="PANTHER" id="PTHR14226:SF66">
    <property type="entry name" value="TRIACYLGLYCEROL LIPASE PTL2"/>
    <property type="match status" value="1"/>
</dbReference>
<evidence type="ECO:0000313" key="7">
    <source>
        <dbReference type="EMBL" id="CAK0834001.1"/>
    </source>
</evidence>
<feature type="short sequence motif" description="DGA/G" evidence="5">
    <location>
        <begin position="148"/>
        <end position="150"/>
    </location>
</feature>
<dbReference type="PANTHER" id="PTHR14226">
    <property type="entry name" value="NEUROPATHY TARGET ESTERASE/SWISS CHEESE D.MELANOGASTER"/>
    <property type="match status" value="1"/>
</dbReference>
<keyword evidence="8" id="KW-1185">Reference proteome</keyword>
<feature type="active site" description="Nucleophile" evidence="5">
    <location>
        <position position="12"/>
    </location>
</feature>
<evidence type="ECO:0000256" key="3">
    <source>
        <dbReference type="ARBA" id="ARBA00022963"/>
    </source>
</evidence>
<keyword evidence="3 5" id="KW-0442">Lipid degradation</keyword>
<dbReference type="Proteomes" id="UP001189429">
    <property type="component" value="Unassembled WGS sequence"/>
</dbReference>
<protein>
    <recommendedName>
        <fullName evidence="6">PNPLA domain-containing protein</fullName>
    </recommendedName>
</protein>
<name>A0ABN9SQ81_9DINO</name>
<accession>A0ABN9SQ81</accession>
<comment type="caution">
    <text evidence="7">The sequence shown here is derived from an EMBL/GenBank/DDBJ whole genome shotgun (WGS) entry which is preliminary data.</text>
</comment>
<dbReference type="EMBL" id="CAUYUJ010012466">
    <property type="protein sequence ID" value="CAK0834001.1"/>
    <property type="molecule type" value="Genomic_DNA"/>
</dbReference>
<organism evidence="7 8">
    <name type="scientific">Prorocentrum cordatum</name>
    <dbReference type="NCBI Taxonomy" id="2364126"/>
    <lineage>
        <taxon>Eukaryota</taxon>
        <taxon>Sar</taxon>
        <taxon>Alveolata</taxon>
        <taxon>Dinophyceae</taxon>
        <taxon>Prorocentrales</taxon>
        <taxon>Prorocentraceae</taxon>
        <taxon>Prorocentrum</taxon>
    </lineage>
</organism>
<comment type="caution">
    <text evidence="5">Lacks conserved residue(s) required for the propagation of feature annotation.</text>
</comment>
<dbReference type="SUPFAM" id="SSF52151">
    <property type="entry name" value="FabD/lysophospholipase-like"/>
    <property type="match status" value="1"/>
</dbReference>
<feature type="domain" description="PNPLA" evidence="6">
    <location>
        <begin position="1"/>
        <end position="164"/>
    </location>
</feature>
<keyword evidence="2 5" id="KW-0378">Hydrolase</keyword>
<proteinExistence type="inferred from homology"/>
<sequence length="208" mass="22894">MGALPDHLCCTSVGAMFGAFAAAHTDAELRAELASPRGLFRNLGPELDPFPLPYWVAAWRWMRRGRMYDYGRYYDVHAALVSRGLTFAEAFARTGRTLTITCVPAGGGPALLLNRHTAPHVLIRSAICASCSMPFLIEAVPLVERAPDGALRPWAAVAPGALFRDGSLGQEVPRRRLEQQLNCRWTVVSQVNPHVVPLGWPRHCARRV</sequence>
<feature type="active site" description="Proton acceptor" evidence="5">
    <location>
        <position position="148"/>
    </location>
</feature>
<evidence type="ECO:0000313" key="8">
    <source>
        <dbReference type="Proteomes" id="UP001189429"/>
    </source>
</evidence>
<evidence type="ECO:0000256" key="4">
    <source>
        <dbReference type="ARBA" id="ARBA00023098"/>
    </source>
</evidence>
<evidence type="ECO:0000259" key="6">
    <source>
        <dbReference type="PROSITE" id="PS51635"/>
    </source>
</evidence>